<proteinExistence type="predicted"/>
<comment type="caution">
    <text evidence="4">The sequence shown here is derived from an EMBL/GenBank/DDBJ whole genome shotgun (WGS) entry which is preliminary data.</text>
</comment>
<dbReference type="OrthoDB" id="5298951at2"/>
<dbReference type="GO" id="GO:0006281">
    <property type="term" value="P:DNA repair"/>
    <property type="evidence" value="ECO:0007669"/>
    <property type="project" value="InterPro"/>
</dbReference>
<keyword evidence="1" id="KW-0227">DNA damage</keyword>
<dbReference type="Pfam" id="PF00817">
    <property type="entry name" value="IMS"/>
    <property type="match status" value="1"/>
</dbReference>
<dbReference type="RefSeq" id="WP_123637394.1">
    <property type="nucleotide sequence ID" value="NZ_RJUK01000001.1"/>
</dbReference>
<dbReference type="InterPro" id="IPR043502">
    <property type="entry name" value="DNA/RNA_pol_sf"/>
</dbReference>
<dbReference type="Proteomes" id="UP000273643">
    <property type="component" value="Unassembled WGS sequence"/>
</dbReference>
<protein>
    <submittedName>
        <fullName evidence="4">Protein ImuB</fullName>
    </submittedName>
</protein>
<dbReference type="EMBL" id="RJUK01000001">
    <property type="protein sequence ID" value="ROQ20186.1"/>
    <property type="molecule type" value="Genomic_DNA"/>
</dbReference>
<dbReference type="CDD" id="cd03468">
    <property type="entry name" value="PolY_like"/>
    <property type="match status" value="1"/>
</dbReference>
<keyword evidence="5" id="KW-1185">Reference proteome</keyword>
<evidence type="ECO:0000313" key="4">
    <source>
        <dbReference type="EMBL" id="ROQ20186.1"/>
    </source>
</evidence>
<feature type="region of interest" description="Disordered" evidence="2">
    <location>
        <begin position="383"/>
        <end position="403"/>
    </location>
</feature>
<dbReference type="InterPro" id="IPR050356">
    <property type="entry name" value="SulA_CellDiv_inhibitor"/>
</dbReference>
<organism evidence="4 5">
    <name type="scientific">Marinimicrobium koreense</name>
    <dbReference type="NCBI Taxonomy" id="306545"/>
    <lineage>
        <taxon>Bacteria</taxon>
        <taxon>Pseudomonadati</taxon>
        <taxon>Pseudomonadota</taxon>
        <taxon>Gammaproteobacteria</taxon>
        <taxon>Cellvibrionales</taxon>
        <taxon>Cellvibrionaceae</taxon>
        <taxon>Marinimicrobium</taxon>
    </lineage>
</organism>
<dbReference type="SUPFAM" id="SSF56672">
    <property type="entry name" value="DNA/RNA polymerases"/>
    <property type="match status" value="1"/>
</dbReference>
<feature type="domain" description="UmuC" evidence="3">
    <location>
        <begin position="23"/>
        <end position="145"/>
    </location>
</feature>
<dbReference type="PANTHER" id="PTHR35369:SF2">
    <property type="entry name" value="BLR3025 PROTEIN"/>
    <property type="match status" value="1"/>
</dbReference>
<evidence type="ECO:0000259" key="3">
    <source>
        <dbReference type="Pfam" id="PF00817"/>
    </source>
</evidence>
<accession>A0A3N1P5T7</accession>
<evidence type="ECO:0000256" key="1">
    <source>
        <dbReference type="ARBA" id="ARBA00022763"/>
    </source>
</evidence>
<dbReference type="PANTHER" id="PTHR35369">
    <property type="entry name" value="BLR3025 PROTEIN-RELATED"/>
    <property type="match status" value="1"/>
</dbReference>
<evidence type="ECO:0000256" key="2">
    <source>
        <dbReference type="SAM" id="MobiDB-lite"/>
    </source>
</evidence>
<sequence>MLWLYLWLPRLQLDTQAPDDPGPVAVVDERDNRVVQMNEPASREGITLGMGLATAAALCRDVQLLPYQSALEIRRLEELAHGLYDISGDISLDPPCGLWLGASRMVKYHNGFDNYCKKIKHFLSCRKLSMQVASGFTPLAAKLLAHSPEVPLDPCPEKLRQVIRGCPLSATELPEQTQTHLQRLGIKTLDGLLVIPPKDLSRRFDRPLAEYVGRLVGHLPHPLPFYQPPDYFRQHRELPCELESSDQLAPWVKRLLDELEAFLHHRDRVVERVELALQLRNRDPLSLTIGAARGESRAERWQPLVQLTLERHPLEAPVCGLTLTARTLLPRPGQSEDLLNERHGAAMAPAQLVALLQARLGADRVRSLRVAEDFRPLRANIESCPLESSKPPSNRRSDDAAQPAPPALRPAFLLADPQVYSQPLEIIEGPERITTGWWDGEPQVRDYYIARNAQGQWCWAFREPNRPGWFLQGYFA</sequence>
<gene>
    <name evidence="4" type="ORF">EDC38_0785</name>
</gene>
<dbReference type="InterPro" id="IPR001126">
    <property type="entry name" value="UmuC"/>
</dbReference>
<name>A0A3N1P5T7_9GAMM</name>
<reference evidence="4 5" key="1">
    <citation type="submission" date="2018-11" db="EMBL/GenBank/DDBJ databases">
        <title>Genomic Encyclopedia of Type Strains, Phase IV (KMG-IV): sequencing the most valuable type-strain genomes for metagenomic binning, comparative biology and taxonomic classification.</title>
        <authorList>
            <person name="Goeker M."/>
        </authorList>
    </citation>
    <scope>NUCLEOTIDE SEQUENCE [LARGE SCALE GENOMIC DNA]</scope>
    <source>
        <strain evidence="4 5">DSM 16974</strain>
    </source>
</reference>
<dbReference type="AlphaFoldDB" id="A0A3N1P5T7"/>
<evidence type="ECO:0000313" key="5">
    <source>
        <dbReference type="Proteomes" id="UP000273643"/>
    </source>
</evidence>